<evidence type="ECO:0000313" key="2">
    <source>
        <dbReference type="EMBL" id="KAG5857717.1"/>
    </source>
</evidence>
<sequence length="66" mass="7167">MASDITPEAIGFLSAVGVFVVVLAVLFLFINKKLCFSRVGGLPCLEQYGRRKRAKDKASIHQGLGE</sequence>
<reference evidence="2" key="1">
    <citation type="submission" date="2021-01" db="EMBL/GenBank/DDBJ databases">
        <title>A chromosome-scale assembly of European eel, Anguilla anguilla.</title>
        <authorList>
            <person name="Henkel C."/>
            <person name="Jong-Raadsen S.A."/>
            <person name="Dufour S."/>
            <person name="Weltzien F.-A."/>
            <person name="Palstra A.P."/>
            <person name="Pelster B."/>
            <person name="Spaink H.P."/>
            <person name="Van Den Thillart G.E."/>
            <person name="Jansen H."/>
            <person name="Zahm M."/>
            <person name="Klopp C."/>
            <person name="Cedric C."/>
            <person name="Louis A."/>
            <person name="Berthelot C."/>
            <person name="Parey E."/>
            <person name="Roest Crollius H."/>
            <person name="Montfort J."/>
            <person name="Robinson-Rechavi M."/>
            <person name="Bucao C."/>
            <person name="Bouchez O."/>
            <person name="Gislard M."/>
            <person name="Lluch J."/>
            <person name="Milhes M."/>
            <person name="Lampietro C."/>
            <person name="Lopez Roques C."/>
            <person name="Donnadieu C."/>
            <person name="Braasch I."/>
            <person name="Desvignes T."/>
            <person name="Postlethwait J."/>
            <person name="Bobe J."/>
            <person name="Guiguen Y."/>
            <person name="Dirks R."/>
        </authorList>
    </citation>
    <scope>NUCLEOTIDE SEQUENCE</scope>
    <source>
        <strain evidence="2">Tag_6206</strain>
        <tissue evidence="2">Liver</tissue>
    </source>
</reference>
<feature type="transmembrane region" description="Helical" evidence="1">
    <location>
        <begin position="12"/>
        <end position="30"/>
    </location>
</feature>
<keyword evidence="3" id="KW-1185">Reference proteome</keyword>
<dbReference type="EMBL" id="JAFIRN010000001">
    <property type="protein sequence ID" value="KAG5857717.1"/>
    <property type="molecule type" value="Genomic_DNA"/>
</dbReference>
<keyword evidence="1" id="KW-0812">Transmembrane</keyword>
<name>A0A9D3MZK7_ANGAN</name>
<protein>
    <submittedName>
        <fullName evidence="2">Uncharacterized protein</fullName>
    </submittedName>
</protein>
<evidence type="ECO:0000256" key="1">
    <source>
        <dbReference type="SAM" id="Phobius"/>
    </source>
</evidence>
<evidence type="ECO:0000313" key="3">
    <source>
        <dbReference type="Proteomes" id="UP001044222"/>
    </source>
</evidence>
<organism evidence="2 3">
    <name type="scientific">Anguilla anguilla</name>
    <name type="common">European freshwater eel</name>
    <name type="synonym">Muraena anguilla</name>
    <dbReference type="NCBI Taxonomy" id="7936"/>
    <lineage>
        <taxon>Eukaryota</taxon>
        <taxon>Metazoa</taxon>
        <taxon>Chordata</taxon>
        <taxon>Craniata</taxon>
        <taxon>Vertebrata</taxon>
        <taxon>Euteleostomi</taxon>
        <taxon>Actinopterygii</taxon>
        <taxon>Neopterygii</taxon>
        <taxon>Teleostei</taxon>
        <taxon>Anguilliformes</taxon>
        <taxon>Anguillidae</taxon>
        <taxon>Anguilla</taxon>
    </lineage>
</organism>
<proteinExistence type="predicted"/>
<accession>A0A9D3MZK7</accession>
<gene>
    <name evidence="2" type="ORF">ANANG_G00022340</name>
</gene>
<dbReference type="Proteomes" id="UP001044222">
    <property type="component" value="Unassembled WGS sequence"/>
</dbReference>
<keyword evidence="1" id="KW-0472">Membrane</keyword>
<comment type="caution">
    <text evidence="2">The sequence shown here is derived from an EMBL/GenBank/DDBJ whole genome shotgun (WGS) entry which is preliminary data.</text>
</comment>
<dbReference type="AlphaFoldDB" id="A0A9D3MZK7"/>
<keyword evidence="1" id="KW-1133">Transmembrane helix</keyword>